<protein>
    <submittedName>
        <fullName evidence="2">Uncharacterized protein</fullName>
    </submittedName>
</protein>
<gene>
    <name evidence="2" type="ORF">GCM10015535_42280</name>
</gene>
<evidence type="ECO:0000313" key="3">
    <source>
        <dbReference type="Proteomes" id="UP000660675"/>
    </source>
</evidence>
<keyword evidence="3" id="KW-1185">Reference proteome</keyword>
<evidence type="ECO:0000313" key="2">
    <source>
        <dbReference type="EMBL" id="GGV89157.1"/>
    </source>
</evidence>
<accession>A0ABQ2W508</accession>
<reference evidence="3" key="1">
    <citation type="journal article" date="2019" name="Int. J. Syst. Evol. Microbiol.">
        <title>The Global Catalogue of Microorganisms (GCM) 10K type strain sequencing project: providing services to taxonomists for standard genome sequencing and annotation.</title>
        <authorList>
            <consortium name="The Broad Institute Genomics Platform"/>
            <consortium name="The Broad Institute Genome Sequencing Center for Infectious Disease"/>
            <person name="Wu L."/>
            <person name="Ma J."/>
        </authorList>
    </citation>
    <scope>NUCLEOTIDE SEQUENCE [LARGE SCALE GENOMIC DNA]</scope>
    <source>
        <strain evidence="3">JCM 4376</strain>
    </source>
</reference>
<feature type="compositionally biased region" description="Pro residues" evidence="1">
    <location>
        <begin position="66"/>
        <end position="75"/>
    </location>
</feature>
<name>A0ABQ2W508_9ACTN</name>
<comment type="caution">
    <text evidence="2">The sequence shown here is derived from an EMBL/GenBank/DDBJ whole genome shotgun (WGS) entry which is preliminary data.</text>
</comment>
<dbReference type="EMBL" id="BMTF01000014">
    <property type="protein sequence ID" value="GGV89157.1"/>
    <property type="molecule type" value="Genomic_DNA"/>
</dbReference>
<sequence length="75" mass="7855">MDLWPEEDRPAVEYTHDIDDWLAAITTGRCIGLTPGPPPPSTVATASPTALSVAPSRYPSVSSGAPTPPTPQLTQ</sequence>
<feature type="region of interest" description="Disordered" evidence="1">
    <location>
        <begin position="34"/>
        <end position="75"/>
    </location>
</feature>
<proteinExistence type="predicted"/>
<dbReference type="Proteomes" id="UP000660675">
    <property type="component" value="Unassembled WGS sequence"/>
</dbReference>
<organism evidence="2 3">
    <name type="scientific">Streptomyces gelaticus</name>
    <dbReference type="NCBI Taxonomy" id="285446"/>
    <lineage>
        <taxon>Bacteria</taxon>
        <taxon>Bacillati</taxon>
        <taxon>Actinomycetota</taxon>
        <taxon>Actinomycetes</taxon>
        <taxon>Kitasatosporales</taxon>
        <taxon>Streptomycetaceae</taxon>
        <taxon>Streptomyces</taxon>
    </lineage>
</organism>
<feature type="compositionally biased region" description="Low complexity" evidence="1">
    <location>
        <begin position="42"/>
        <end position="56"/>
    </location>
</feature>
<evidence type="ECO:0000256" key="1">
    <source>
        <dbReference type="SAM" id="MobiDB-lite"/>
    </source>
</evidence>